<dbReference type="KEGG" id="cate:C2869_17880"/>
<dbReference type="EMBL" id="CP026604">
    <property type="protein sequence ID" value="AWB68168.1"/>
    <property type="molecule type" value="Genomic_DNA"/>
</dbReference>
<gene>
    <name evidence="1" type="ORF">C2869_17880</name>
</gene>
<dbReference type="InterPro" id="IPR006311">
    <property type="entry name" value="TAT_signal"/>
</dbReference>
<evidence type="ECO:0000313" key="2">
    <source>
        <dbReference type="Proteomes" id="UP000244441"/>
    </source>
</evidence>
<dbReference type="InterPro" id="IPR010869">
    <property type="entry name" value="DUF1501"/>
</dbReference>
<sequence>MNVLQENLARRQFLKMASASLTVFGAPLVNVANAAQAPARKKLVWVILRGGFDSLHTIVPTFDEHLVQHRPKLYKAVKDKLLPLDSGYGLHPALGHFHQLYQAKQLAPIVAVGSGYGARSHFDGQDYLESGNQQIDHDTGWLGRAVNEKQKQAVAIARSLPISMRSSAANTWYPSALKDAKEDIYQMLFKLYQHDDLLKSRLSEGLAVESKVGGMMQQKKKGNFVALAKSCASLLQGAEGVDCAMLEMGGWDTHNNEVARLNRQLGELDKGIASLQQGLGDEWQNTVVVIATEFGRTVRENGTGGTDHGTGGAMFLAGGAVKGGKVLGQWPGLAEQNLLQNRDLKPTSNSLTWVATALHQHWDLEISQLNNIFNHLRPYQTQVII</sequence>
<protein>
    <recommendedName>
        <fullName evidence="3">DUF1501 domain-containing protein</fullName>
    </recommendedName>
</protein>
<keyword evidence="2" id="KW-1185">Reference proteome</keyword>
<proteinExistence type="predicted"/>
<evidence type="ECO:0000313" key="1">
    <source>
        <dbReference type="EMBL" id="AWB68168.1"/>
    </source>
</evidence>
<dbReference type="PROSITE" id="PS51318">
    <property type="entry name" value="TAT"/>
    <property type="match status" value="1"/>
</dbReference>
<dbReference type="Proteomes" id="UP000244441">
    <property type="component" value="Chromosome"/>
</dbReference>
<dbReference type="RefSeq" id="WP_108604233.1">
    <property type="nucleotide sequence ID" value="NZ_CP026604.1"/>
</dbReference>
<dbReference type="OrthoDB" id="9779968at2"/>
<dbReference type="PANTHER" id="PTHR43737">
    <property type="entry name" value="BLL7424 PROTEIN"/>
    <property type="match status" value="1"/>
</dbReference>
<organism evidence="1 2">
    <name type="scientific">Saccharobesus litoralis</name>
    <dbReference type="NCBI Taxonomy" id="2172099"/>
    <lineage>
        <taxon>Bacteria</taxon>
        <taxon>Pseudomonadati</taxon>
        <taxon>Pseudomonadota</taxon>
        <taxon>Gammaproteobacteria</taxon>
        <taxon>Alteromonadales</taxon>
        <taxon>Alteromonadaceae</taxon>
        <taxon>Saccharobesus</taxon>
    </lineage>
</organism>
<accession>A0A2S0VVD7</accession>
<evidence type="ECO:0008006" key="3">
    <source>
        <dbReference type="Google" id="ProtNLM"/>
    </source>
</evidence>
<name>A0A2S0VVD7_9ALTE</name>
<dbReference type="PANTHER" id="PTHR43737:SF1">
    <property type="entry name" value="DUF1501 DOMAIN-CONTAINING PROTEIN"/>
    <property type="match status" value="1"/>
</dbReference>
<dbReference type="Pfam" id="PF07394">
    <property type="entry name" value="DUF1501"/>
    <property type="match status" value="1"/>
</dbReference>
<reference evidence="1 2" key="1">
    <citation type="submission" date="2018-01" db="EMBL/GenBank/DDBJ databases">
        <title>Genome sequence of a Cantenovulum-like bacteria.</title>
        <authorList>
            <person name="Tan W.R."/>
            <person name="Lau N.-S."/>
            <person name="Go F."/>
            <person name="Amirul A.-A.A."/>
        </authorList>
    </citation>
    <scope>NUCLEOTIDE SEQUENCE [LARGE SCALE GENOMIC DNA]</scope>
    <source>
        <strain evidence="1 2">CCB-QB4</strain>
    </source>
</reference>
<dbReference type="AlphaFoldDB" id="A0A2S0VVD7"/>